<feature type="transmembrane region" description="Helical" evidence="6">
    <location>
        <begin position="35"/>
        <end position="56"/>
    </location>
</feature>
<dbReference type="Pfam" id="PF00822">
    <property type="entry name" value="PMP22_Claudin"/>
    <property type="match status" value="1"/>
</dbReference>
<dbReference type="EnsemblMetazoa" id="G4086.4">
    <property type="protein sequence ID" value="G4086.4:cds"/>
    <property type="gene ID" value="G4086"/>
</dbReference>
<accession>A0A8W8N095</accession>
<dbReference type="Proteomes" id="UP000005408">
    <property type="component" value="Unassembled WGS sequence"/>
</dbReference>
<evidence type="ECO:0000256" key="3">
    <source>
        <dbReference type="ARBA" id="ARBA00022989"/>
    </source>
</evidence>
<dbReference type="PANTHER" id="PTHR10671:SF108">
    <property type="entry name" value="CLAUDIN FAMILY PROTEIN-RELATED"/>
    <property type="match status" value="1"/>
</dbReference>
<evidence type="ECO:0000256" key="1">
    <source>
        <dbReference type="ARBA" id="ARBA00004141"/>
    </source>
</evidence>
<feature type="compositionally biased region" description="Basic and acidic residues" evidence="5">
    <location>
        <begin position="238"/>
        <end position="277"/>
    </location>
</feature>
<sequence>MEGYVAKRVDDKIPLPAPVSHHPRFKTKFRETTRFYQLALFMIPLGTLFIAIGVFIPRWMDVQIFKFVTLSKDYSIGLWEKCDTLKEKCSVRLDSSLKDFEFTVRAFAVSGLIVSVIASVLIVLCVFVPRFSERTLFHVLTSGTCYLAATLSLASITIFANENKITRAYTLSYSFYLILFGAFFCILSSAVLINVYVYRKWKNEHRMMKISRRDLRVAQPVHRGRTSDYGDDDQDDVPSEKRQYSDDDRSRYSEDMSKHSEDMSKHSEDFSTKQSEI</sequence>
<dbReference type="PANTHER" id="PTHR10671">
    <property type="entry name" value="EPITHELIAL MEMBRANE PROTEIN-RELATED"/>
    <property type="match status" value="1"/>
</dbReference>
<evidence type="ECO:0000256" key="6">
    <source>
        <dbReference type="SAM" id="Phobius"/>
    </source>
</evidence>
<dbReference type="InterPro" id="IPR050579">
    <property type="entry name" value="PMP-22/EMP/MP20-like"/>
</dbReference>
<keyword evidence="4 6" id="KW-0472">Membrane</keyword>
<feature type="transmembrane region" description="Helical" evidence="6">
    <location>
        <begin position="106"/>
        <end position="128"/>
    </location>
</feature>
<feature type="transmembrane region" description="Helical" evidence="6">
    <location>
        <begin position="135"/>
        <end position="161"/>
    </location>
</feature>
<protein>
    <submittedName>
        <fullName evidence="7">Uncharacterized protein</fullName>
    </submittedName>
</protein>
<keyword evidence="3 6" id="KW-1133">Transmembrane helix</keyword>
<dbReference type="AlphaFoldDB" id="A0A8W8N095"/>
<dbReference type="GO" id="GO:0005886">
    <property type="term" value="C:plasma membrane"/>
    <property type="evidence" value="ECO:0007669"/>
    <property type="project" value="TreeGrafter"/>
</dbReference>
<organism evidence="7 8">
    <name type="scientific">Magallana gigas</name>
    <name type="common">Pacific oyster</name>
    <name type="synonym">Crassostrea gigas</name>
    <dbReference type="NCBI Taxonomy" id="29159"/>
    <lineage>
        <taxon>Eukaryota</taxon>
        <taxon>Metazoa</taxon>
        <taxon>Spiralia</taxon>
        <taxon>Lophotrochozoa</taxon>
        <taxon>Mollusca</taxon>
        <taxon>Bivalvia</taxon>
        <taxon>Autobranchia</taxon>
        <taxon>Pteriomorphia</taxon>
        <taxon>Ostreida</taxon>
        <taxon>Ostreoidea</taxon>
        <taxon>Ostreidae</taxon>
        <taxon>Magallana</taxon>
    </lineage>
</organism>
<dbReference type="EnsemblMetazoa" id="G4086.3">
    <property type="protein sequence ID" value="G4086.3:cds"/>
    <property type="gene ID" value="G4086"/>
</dbReference>
<name>A0A8W8N095_MAGGI</name>
<feature type="region of interest" description="Disordered" evidence="5">
    <location>
        <begin position="219"/>
        <end position="277"/>
    </location>
</feature>
<evidence type="ECO:0000313" key="7">
    <source>
        <dbReference type="EnsemblMetazoa" id="G4086.4:cds"/>
    </source>
</evidence>
<dbReference type="EnsemblMetazoa" id="G4086.7">
    <property type="protein sequence ID" value="G4086.7:cds"/>
    <property type="gene ID" value="G4086"/>
</dbReference>
<dbReference type="Gene3D" id="1.20.140.150">
    <property type="match status" value="1"/>
</dbReference>
<evidence type="ECO:0000256" key="4">
    <source>
        <dbReference type="ARBA" id="ARBA00023136"/>
    </source>
</evidence>
<dbReference type="InterPro" id="IPR004031">
    <property type="entry name" value="PMP22/EMP/MP20/Claudin"/>
</dbReference>
<evidence type="ECO:0000313" key="8">
    <source>
        <dbReference type="Proteomes" id="UP000005408"/>
    </source>
</evidence>
<dbReference type="OrthoDB" id="10354147at2759"/>
<evidence type="ECO:0000256" key="2">
    <source>
        <dbReference type="ARBA" id="ARBA00022692"/>
    </source>
</evidence>
<comment type="subcellular location">
    <subcellularLocation>
        <location evidence="1">Membrane</location>
        <topology evidence="1">Multi-pass membrane protein</topology>
    </subcellularLocation>
</comment>
<dbReference type="EnsemblMetazoa" id="G4086.6">
    <property type="protein sequence ID" value="G4086.6:cds"/>
    <property type="gene ID" value="G4086"/>
</dbReference>
<keyword evidence="8" id="KW-1185">Reference proteome</keyword>
<feature type="transmembrane region" description="Helical" evidence="6">
    <location>
        <begin position="173"/>
        <end position="198"/>
    </location>
</feature>
<evidence type="ECO:0000256" key="5">
    <source>
        <dbReference type="SAM" id="MobiDB-lite"/>
    </source>
</evidence>
<reference evidence="7" key="1">
    <citation type="submission" date="2022-08" db="UniProtKB">
        <authorList>
            <consortium name="EnsemblMetazoa"/>
        </authorList>
    </citation>
    <scope>IDENTIFICATION</scope>
    <source>
        <strain evidence="7">05x7-T-G4-1.051#20</strain>
    </source>
</reference>
<keyword evidence="2 6" id="KW-0812">Transmembrane</keyword>
<proteinExistence type="predicted"/>
<dbReference type="EnsemblMetazoa" id="G4086.5">
    <property type="protein sequence ID" value="G4086.5:cds"/>
    <property type="gene ID" value="G4086"/>
</dbReference>